<reference evidence="3 4" key="1">
    <citation type="submission" date="2019-05" db="EMBL/GenBank/DDBJ databases">
        <authorList>
            <consortium name="Science for Life Laboratories"/>
        </authorList>
    </citation>
    <scope>NUCLEOTIDE SEQUENCE [LARGE SCALE GENOMIC DNA]</scope>
    <source>
        <strain evidence="3">Soil9</strain>
    </source>
</reference>
<feature type="domain" description="Prokaryotic-type class I peptide chain release factors" evidence="2">
    <location>
        <begin position="27"/>
        <end position="84"/>
    </location>
</feature>
<dbReference type="Gene3D" id="3.30.160.20">
    <property type="match status" value="1"/>
</dbReference>
<comment type="similarity">
    <text evidence="1">Belongs to the prokaryotic/mitochondrial release factor family.</text>
</comment>
<dbReference type="InterPro" id="IPR045853">
    <property type="entry name" value="Pep_chain_release_fac_I_sf"/>
</dbReference>
<proteinExistence type="inferred from homology"/>
<dbReference type="InterPro" id="IPR000352">
    <property type="entry name" value="Pep_chain_release_fac_I"/>
</dbReference>
<accession>A0A6P2CUP7</accession>
<dbReference type="Proteomes" id="UP000464178">
    <property type="component" value="Chromosome"/>
</dbReference>
<evidence type="ECO:0000313" key="4">
    <source>
        <dbReference type="Proteomes" id="UP000464178"/>
    </source>
</evidence>
<dbReference type="InterPro" id="IPR050057">
    <property type="entry name" value="Prokaryotic/Mito_RF"/>
</dbReference>
<keyword evidence="4" id="KW-1185">Reference proteome</keyword>
<dbReference type="GO" id="GO:0003747">
    <property type="term" value="F:translation release factor activity"/>
    <property type="evidence" value="ECO:0007669"/>
    <property type="project" value="InterPro"/>
</dbReference>
<dbReference type="KEGG" id="gms:SOIL9_68040"/>
<gene>
    <name evidence="3" type="ORF">SOIL9_68040</name>
</gene>
<dbReference type="PANTHER" id="PTHR43804">
    <property type="entry name" value="LD18447P"/>
    <property type="match status" value="1"/>
</dbReference>
<evidence type="ECO:0000313" key="3">
    <source>
        <dbReference type="EMBL" id="VTR90910.1"/>
    </source>
</evidence>
<dbReference type="PANTHER" id="PTHR43804:SF6">
    <property type="entry name" value="CLASS I PEPTIDE CHAIN RELEASE FACTOR"/>
    <property type="match status" value="1"/>
</dbReference>
<evidence type="ECO:0000259" key="2">
    <source>
        <dbReference type="Pfam" id="PF00472"/>
    </source>
</evidence>
<dbReference type="EMBL" id="LR593886">
    <property type="protein sequence ID" value="VTR90910.1"/>
    <property type="molecule type" value="Genomic_DNA"/>
</dbReference>
<sequence length="185" mass="20234">MAHSPPSANGLPRATWAHLPEDRLLAQCEVDTYRASGPGGQKRNKTSSAVRLRHLPTGLIVIAEESRSQHENKAKALKRLWHALFLDLRDPLPVDLTSDTVAALPDYTSARNGDGRLNMSAKDPRFWPAVGVILDVLVVVEARVADAAVLLGVSTGNLIDFLQTDPKVWQEANRLRTVAGHKALR</sequence>
<dbReference type="Pfam" id="PF00472">
    <property type="entry name" value="RF-1"/>
    <property type="match status" value="1"/>
</dbReference>
<dbReference type="AlphaFoldDB" id="A0A6P2CUP7"/>
<dbReference type="SUPFAM" id="SSF75620">
    <property type="entry name" value="Release factor"/>
    <property type="match status" value="1"/>
</dbReference>
<organism evidence="3 4">
    <name type="scientific">Gemmata massiliana</name>
    <dbReference type="NCBI Taxonomy" id="1210884"/>
    <lineage>
        <taxon>Bacteria</taxon>
        <taxon>Pseudomonadati</taxon>
        <taxon>Planctomycetota</taxon>
        <taxon>Planctomycetia</taxon>
        <taxon>Gemmatales</taxon>
        <taxon>Gemmataceae</taxon>
        <taxon>Gemmata</taxon>
    </lineage>
</organism>
<protein>
    <recommendedName>
        <fullName evidence="2">Prokaryotic-type class I peptide chain release factors domain-containing protein</fullName>
    </recommendedName>
</protein>
<name>A0A6P2CUP7_9BACT</name>
<evidence type="ECO:0000256" key="1">
    <source>
        <dbReference type="ARBA" id="ARBA00010835"/>
    </source>
</evidence>